<dbReference type="AlphaFoldDB" id="A0A4S3JKH8"/>
<evidence type="ECO:0000313" key="1">
    <source>
        <dbReference type="EMBL" id="THC95128.1"/>
    </source>
</evidence>
<protein>
    <submittedName>
        <fullName evidence="1">Uncharacterized protein</fullName>
    </submittedName>
</protein>
<dbReference type="Proteomes" id="UP000308092">
    <property type="component" value="Unassembled WGS sequence"/>
</dbReference>
<keyword evidence="2" id="KW-1185">Reference proteome</keyword>
<comment type="caution">
    <text evidence="1">The sequence shown here is derived from an EMBL/GenBank/DDBJ whole genome shotgun (WGS) entry which is preliminary data.</text>
</comment>
<organism evidence="1 2">
    <name type="scientific">Aspergillus tanneri</name>
    <dbReference type="NCBI Taxonomy" id="1220188"/>
    <lineage>
        <taxon>Eukaryota</taxon>
        <taxon>Fungi</taxon>
        <taxon>Dikarya</taxon>
        <taxon>Ascomycota</taxon>
        <taxon>Pezizomycotina</taxon>
        <taxon>Eurotiomycetes</taxon>
        <taxon>Eurotiomycetidae</taxon>
        <taxon>Eurotiales</taxon>
        <taxon>Aspergillaceae</taxon>
        <taxon>Aspergillus</taxon>
        <taxon>Aspergillus subgen. Circumdati</taxon>
    </lineage>
</organism>
<reference evidence="1 2" key="1">
    <citation type="submission" date="2019-03" db="EMBL/GenBank/DDBJ databases">
        <title>The genome sequence of a newly discovered highly antifungal drug resistant Aspergillus species, Aspergillus tanneri NIH 1004.</title>
        <authorList>
            <person name="Mounaud S."/>
            <person name="Singh I."/>
            <person name="Joardar V."/>
            <person name="Pakala S."/>
            <person name="Pakala S."/>
            <person name="Venepally P."/>
            <person name="Hoover J."/>
            <person name="Nierman W."/>
            <person name="Chung J."/>
            <person name="Losada L."/>
        </authorList>
    </citation>
    <scope>NUCLEOTIDE SEQUENCE [LARGE SCALE GENOMIC DNA]</scope>
    <source>
        <strain evidence="1 2">NIH1004</strain>
    </source>
</reference>
<sequence>MADASLNGLVQILFCDLKFAATI</sequence>
<gene>
    <name evidence="1" type="ORF">EYZ11_005412</name>
</gene>
<dbReference type="VEuPathDB" id="FungiDB:EYZ11_005412"/>
<dbReference type="EMBL" id="SOSA01000172">
    <property type="protein sequence ID" value="THC95128.1"/>
    <property type="molecule type" value="Genomic_DNA"/>
</dbReference>
<name>A0A4S3JKH8_9EURO</name>
<proteinExistence type="predicted"/>
<accession>A0A4S3JKH8</accession>
<evidence type="ECO:0000313" key="2">
    <source>
        <dbReference type="Proteomes" id="UP000308092"/>
    </source>
</evidence>